<evidence type="ECO:0000256" key="1">
    <source>
        <dbReference type="SAM" id="SignalP"/>
    </source>
</evidence>
<dbReference type="Proteomes" id="UP001634007">
    <property type="component" value="Unassembled WGS sequence"/>
</dbReference>
<dbReference type="EMBL" id="JBJKBG010000009">
    <property type="protein sequence ID" value="KAL3723395.1"/>
    <property type="molecule type" value="Genomic_DNA"/>
</dbReference>
<proteinExistence type="predicted"/>
<name>A0ABD3J6C4_EUCGL</name>
<comment type="caution">
    <text evidence="2">The sequence shown here is derived from an EMBL/GenBank/DDBJ whole genome shotgun (WGS) entry which is preliminary data.</text>
</comment>
<evidence type="ECO:0000313" key="3">
    <source>
        <dbReference type="Proteomes" id="UP001634007"/>
    </source>
</evidence>
<keyword evidence="1" id="KW-0732">Signal</keyword>
<gene>
    <name evidence="2" type="ORF">ACJRO7_035562</name>
</gene>
<sequence>MHLNLSKALLLSYLSTVALSCEPVPGELNATPPPECRIAYQQLELELVAASNGYNIYNNLQPDPAGCGRGTTNGARYTGCVPPPNPVPKCDIYNRNYPRC</sequence>
<dbReference type="AlphaFoldDB" id="A0ABD3J6C4"/>
<feature type="signal peptide" evidence="1">
    <location>
        <begin position="1"/>
        <end position="20"/>
    </location>
</feature>
<dbReference type="PROSITE" id="PS51257">
    <property type="entry name" value="PROKAR_LIPOPROTEIN"/>
    <property type="match status" value="1"/>
</dbReference>
<reference evidence="2 3" key="1">
    <citation type="submission" date="2024-11" db="EMBL/GenBank/DDBJ databases">
        <title>Chromosome-level genome assembly of Eucalyptus globulus Labill. provides insights into its genome evolution.</title>
        <authorList>
            <person name="Li X."/>
        </authorList>
    </citation>
    <scope>NUCLEOTIDE SEQUENCE [LARGE SCALE GENOMIC DNA]</scope>
    <source>
        <strain evidence="2">CL2024</strain>
        <tissue evidence="2">Fresh tender leaves</tissue>
    </source>
</reference>
<protein>
    <submittedName>
        <fullName evidence="2">Uncharacterized protein</fullName>
    </submittedName>
</protein>
<evidence type="ECO:0000313" key="2">
    <source>
        <dbReference type="EMBL" id="KAL3723395.1"/>
    </source>
</evidence>
<organism evidence="2 3">
    <name type="scientific">Eucalyptus globulus</name>
    <name type="common">Tasmanian blue gum</name>
    <dbReference type="NCBI Taxonomy" id="34317"/>
    <lineage>
        <taxon>Eukaryota</taxon>
        <taxon>Viridiplantae</taxon>
        <taxon>Streptophyta</taxon>
        <taxon>Embryophyta</taxon>
        <taxon>Tracheophyta</taxon>
        <taxon>Spermatophyta</taxon>
        <taxon>Magnoliopsida</taxon>
        <taxon>eudicotyledons</taxon>
        <taxon>Gunneridae</taxon>
        <taxon>Pentapetalae</taxon>
        <taxon>rosids</taxon>
        <taxon>malvids</taxon>
        <taxon>Myrtales</taxon>
        <taxon>Myrtaceae</taxon>
        <taxon>Myrtoideae</taxon>
        <taxon>Eucalypteae</taxon>
        <taxon>Eucalyptus</taxon>
    </lineage>
</organism>
<keyword evidence="3" id="KW-1185">Reference proteome</keyword>
<accession>A0ABD3J6C4</accession>
<feature type="chain" id="PRO_5044764319" evidence="1">
    <location>
        <begin position="21"/>
        <end position="100"/>
    </location>
</feature>